<evidence type="ECO:0000256" key="3">
    <source>
        <dbReference type="ARBA" id="ARBA00022692"/>
    </source>
</evidence>
<feature type="transmembrane region" description="Helical" evidence="6">
    <location>
        <begin position="37"/>
        <end position="54"/>
    </location>
</feature>
<comment type="subcellular location">
    <subcellularLocation>
        <location evidence="1">Cell membrane</location>
        <topology evidence="1">Multi-pass membrane protein</topology>
    </subcellularLocation>
</comment>
<feature type="transmembrane region" description="Helical" evidence="6">
    <location>
        <begin position="183"/>
        <end position="205"/>
    </location>
</feature>
<proteinExistence type="predicted"/>
<keyword evidence="5 6" id="KW-0472">Membrane</keyword>
<evidence type="ECO:0000313" key="8">
    <source>
        <dbReference type="Proteomes" id="UP001154420"/>
    </source>
</evidence>
<dbReference type="AlphaFoldDB" id="A0A9X5BES4"/>
<evidence type="ECO:0000256" key="5">
    <source>
        <dbReference type="ARBA" id="ARBA00023136"/>
    </source>
</evidence>
<evidence type="ECO:0000256" key="1">
    <source>
        <dbReference type="ARBA" id="ARBA00004651"/>
    </source>
</evidence>
<protein>
    <submittedName>
        <fullName evidence="7">ABC transporter permease</fullName>
    </submittedName>
</protein>
<keyword evidence="3 6" id="KW-0812">Transmembrane</keyword>
<evidence type="ECO:0000256" key="6">
    <source>
        <dbReference type="SAM" id="Phobius"/>
    </source>
</evidence>
<feature type="transmembrane region" description="Helical" evidence="6">
    <location>
        <begin position="115"/>
        <end position="136"/>
    </location>
</feature>
<dbReference type="GO" id="GO:0005886">
    <property type="term" value="C:plasma membrane"/>
    <property type="evidence" value="ECO:0007669"/>
    <property type="project" value="UniProtKB-SubCell"/>
</dbReference>
<dbReference type="GO" id="GO:0022857">
    <property type="term" value="F:transmembrane transporter activity"/>
    <property type="evidence" value="ECO:0007669"/>
    <property type="project" value="InterPro"/>
</dbReference>
<accession>A0A9X5BES4</accession>
<keyword evidence="2" id="KW-1003">Cell membrane</keyword>
<evidence type="ECO:0000256" key="4">
    <source>
        <dbReference type="ARBA" id="ARBA00022989"/>
    </source>
</evidence>
<dbReference type="CDD" id="cd06579">
    <property type="entry name" value="TM_PBP1_transp_AraH_like"/>
    <property type="match status" value="1"/>
</dbReference>
<reference evidence="7" key="1">
    <citation type="submission" date="2018-09" db="EMBL/GenBank/DDBJ databases">
        <title>Murine metabolic-syndrome-specific gut microbial biobank.</title>
        <authorList>
            <person name="Liu C."/>
        </authorList>
    </citation>
    <scope>NUCLEOTIDE SEQUENCE</scope>
    <source>
        <strain evidence="7">D42-62</strain>
    </source>
</reference>
<organism evidence="7 8">
    <name type="scientific">Parablautia muri</name>
    <dbReference type="NCBI Taxonomy" id="2320879"/>
    <lineage>
        <taxon>Bacteria</taxon>
        <taxon>Bacillati</taxon>
        <taxon>Bacillota</taxon>
        <taxon>Clostridia</taxon>
        <taxon>Lachnospirales</taxon>
        <taxon>Lachnospiraceae</taxon>
        <taxon>Parablautia</taxon>
    </lineage>
</organism>
<dbReference type="Pfam" id="PF02653">
    <property type="entry name" value="BPD_transp_2"/>
    <property type="match status" value="1"/>
</dbReference>
<dbReference type="PANTHER" id="PTHR32196">
    <property type="entry name" value="ABC TRANSPORTER PERMEASE PROTEIN YPHD-RELATED-RELATED"/>
    <property type="match status" value="1"/>
</dbReference>
<comment type="caution">
    <text evidence="7">The sequence shown here is derived from an EMBL/GenBank/DDBJ whole genome shotgun (WGS) entry which is preliminary data.</text>
</comment>
<feature type="transmembrane region" description="Helical" evidence="6">
    <location>
        <begin position="66"/>
        <end position="85"/>
    </location>
</feature>
<feature type="transmembrane region" description="Helical" evidence="6">
    <location>
        <begin position="237"/>
        <end position="254"/>
    </location>
</feature>
<evidence type="ECO:0000313" key="7">
    <source>
        <dbReference type="EMBL" id="NBJ92293.1"/>
    </source>
</evidence>
<feature type="transmembrane region" description="Helical" evidence="6">
    <location>
        <begin position="145"/>
        <end position="163"/>
    </location>
</feature>
<feature type="transmembrane region" description="Helical" evidence="6">
    <location>
        <begin position="291"/>
        <end position="310"/>
    </location>
</feature>
<dbReference type="EMBL" id="QZDT01000007">
    <property type="protein sequence ID" value="NBJ92293.1"/>
    <property type="molecule type" value="Genomic_DNA"/>
</dbReference>
<name>A0A9X5BES4_9FIRM</name>
<dbReference type="Proteomes" id="UP001154420">
    <property type="component" value="Unassembled WGS sequence"/>
</dbReference>
<sequence>MCLTHHAFCINRMHTVCRWRAGWRTYMAKIIDFGRRNLAWVLLVFICIIFSFTSRNFFTVTNILNILNQNAYIIISTYGIALIMMSGGLDMAVGYQMSICGVICALLVTQWGMPILLAFLITIAISVLFGALGTLLEQLLQLPRIFISIGLSTVYQGIAYVITNSKTISGLPDSFKVLGQGTILHPSLTWATIIMIVFGVVMSFVMSRTYFGRYVFALGGNEAAARLAGINVKKMKYVIGCVAGFFCGLGALILTSRVGAAAASTAAGTEITIMTGVLVGGVSVRGGDGKIANCIAGVLIMGLLANGMQLAGLNTYYQYIAKGSIMLLVMWFDAFQIKRRAIAANKRKEARAE</sequence>
<gene>
    <name evidence="7" type="ORF">D5281_06710</name>
</gene>
<feature type="transmembrane region" description="Helical" evidence="6">
    <location>
        <begin position="260"/>
        <end position="279"/>
    </location>
</feature>
<feature type="transmembrane region" description="Helical" evidence="6">
    <location>
        <begin position="316"/>
        <end position="337"/>
    </location>
</feature>
<evidence type="ECO:0000256" key="2">
    <source>
        <dbReference type="ARBA" id="ARBA00022475"/>
    </source>
</evidence>
<keyword evidence="4 6" id="KW-1133">Transmembrane helix</keyword>
<keyword evidence="8" id="KW-1185">Reference proteome</keyword>
<dbReference type="InterPro" id="IPR001851">
    <property type="entry name" value="ABC_transp_permease"/>
</dbReference>